<dbReference type="Gene3D" id="1.25.40.20">
    <property type="entry name" value="Ankyrin repeat-containing domain"/>
    <property type="match status" value="3"/>
</dbReference>
<dbReference type="Proteomes" id="UP000677228">
    <property type="component" value="Unassembled WGS sequence"/>
</dbReference>
<feature type="repeat" description="ANK" evidence="3">
    <location>
        <begin position="146"/>
        <end position="179"/>
    </location>
</feature>
<dbReference type="EMBL" id="CAJOBA010055389">
    <property type="protein sequence ID" value="CAF4283037.1"/>
    <property type="molecule type" value="Genomic_DNA"/>
</dbReference>
<dbReference type="EMBL" id="CAJNOQ010009755">
    <property type="protein sequence ID" value="CAF1233223.1"/>
    <property type="molecule type" value="Genomic_DNA"/>
</dbReference>
<evidence type="ECO:0000313" key="5">
    <source>
        <dbReference type="EMBL" id="CAF1493881.1"/>
    </source>
</evidence>
<evidence type="ECO:0000313" key="4">
    <source>
        <dbReference type="EMBL" id="CAF1233223.1"/>
    </source>
</evidence>
<evidence type="ECO:0000256" key="3">
    <source>
        <dbReference type="PROSITE-ProRule" id="PRU00023"/>
    </source>
</evidence>
<dbReference type="Proteomes" id="UP000681722">
    <property type="component" value="Unassembled WGS sequence"/>
</dbReference>
<dbReference type="Proteomes" id="UP000682733">
    <property type="component" value="Unassembled WGS sequence"/>
</dbReference>
<evidence type="ECO:0000313" key="8">
    <source>
        <dbReference type="Proteomes" id="UP000663829"/>
    </source>
</evidence>
<sequence>MGQVEQNIIELLLAYGADVNIENLNSETSIFSLFYLTNNRPMKSKLNLFKILLDAGANVNKQDTLGYTLLQYLVIMTGIHYTFEQMIIVVRYLLDVGANETLNIQNYSGQTVLHLACQCPEEDSHLTQLAYLLLFHGTNPNISDNQGQTALHYAAMDYRNICLIKVLKHYGADMNAHNHVSHTPLHKFCTETKFNNNNRVISFLELLVQLGCNINSCSIDNPTVLHLAFEKRNASICRTLLINSQGYLQRTPLHFAARNLRSDQFNMVLILMLKTGTSRSNG</sequence>
<evidence type="ECO:0000256" key="1">
    <source>
        <dbReference type="ARBA" id="ARBA00022737"/>
    </source>
</evidence>
<dbReference type="SMART" id="SM00248">
    <property type="entry name" value="ANK"/>
    <property type="match status" value="7"/>
</dbReference>
<dbReference type="Pfam" id="PF12796">
    <property type="entry name" value="Ank_2"/>
    <property type="match status" value="3"/>
</dbReference>
<gene>
    <name evidence="4" type="ORF">GPM918_LOCUS25279</name>
    <name evidence="5" type="ORF">OVA965_LOCUS36626</name>
    <name evidence="6" type="ORF">SRO942_LOCUS25285</name>
    <name evidence="7" type="ORF">TMI583_LOCUS37648</name>
</gene>
<name>A0A814YQE6_9BILA</name>
<evidence type="ECO:0000256" key="2">
    <source>
        <dbReference type="ARBA" id="ARBA00023043"/>
    </source>
</evidence>
<dbReference type="InterPro" id="IPR051637">
    <property type="entry name" value="Ank_repeat_dom-contain_49"/>
</dbReference>
<accession>A0A814YQE6</accession>
<dbReference type="OrthoDB" id="539213at2759"/>
<evidence type="ECO:0000313" key="6">
    <source>
        <dbReference type="EMBL" id="CAF3995802.1"/>
    </source>
</evidence>
<keyword evidence="1" id="KW-0677">Repeat</keyword>
<feature type="repeat" description="ANK" evidence="3">
    <location>
        <begin position="108"/>
        <end position="145"/>
    </location>
</feature>
<dbReference type="PANTHER" id="PTHR24180">
    <property type="entry name" value="CYCLIN-DEPENDENT KINASE INHIBITOR 2C-RELATED"/>
    <property type="match status" value="1"/>
</dbReference>
<dbReference type="SUPFAM" id="SSF48403">
    <property type="entry name" value="Ankyrin repeat"/>
    <property type="match status" value="1"/>
</dbReference>
<evidence type="ECO:0000313" key="7">
    <source>
        <dbReference type="EMBL" id="CAF4283037.1"/>
    </source>
</evidence>
<dbReference type="InterPro" id="IPR002110">
    <property type="entry name" value="Ankyrin_rpt"/>
</dbReference>
<organism evidence="4 8">
    <name type="scientific">Didymodactylos carnosus</name>
    <dbReference type="NCBI Taxonomy" id="1234261"/>
    <lineage>
        <taxon>Eukaryota</taxon>
        <taxon>Metazoa</taxon>
        <taxon>Spiralia</taxon>
        <taxon>Gnathifera</taxon>
        <taxon>Rotifera</taxon>
        <taxon>Eurotatoria</taxon>
        <taxon>Bdelloidea</taxon>
        <taxon>Philodinida</taxon>
        <taxon>Philodinidae</taxon>
        <taxon>Didymodactylos</taxon>
    </lineage>
</organism>
<dbReference type="PROSITE" id="PS50088">
    <property type="entry name" value="ANK_REPEAT"/>
    <property type="match status" value="3"/>
</dbReference>
<dbReference type="InterPro" id="IPR036770">
    <property type="entry name" value="Ankyrin_rpt-contain_sf"/>
</dbReference>
<feature type="repeat" description="ANK" evidence="3">
    <location>
        <begin position="1"/>
        <end position="24"/>
    </location>
</feature>
<dbReference type="EMBL" id="CAJNOK010033410">
    <property type="protein sequence ID" value="CAF1493881.1"/>
    <property type="molecule type" value="Genomic_DNA"/>
</dbReference>
<keyword evidence="2 3" id="KW-0040">ANK repeat</keyword>
<comment type="caution">
    <text evidence="4">The sequence shown here is derived from an EMBL/GenBank/DDBJ whole genome shotgun (WGS) entry which is preliminary data.</text>
</comment>
<dbReference type="Proteomes" id="UP000663829">
    <property type="component" value="Unassembled WGS sequence"/>
</dbReference>
<proteinExistence type="predicted"/>
<dbReference type="AlphaFoldDB" id="A0A814YQE6"/>
<keyword evidence="8" id="KW-1185">Reference proteome</keyword>
<dbReference type="PANTHER" id="PTHR24180:SF45">
    <property type="entry name" value="POLY [ADP-RIBOSE] POLYMERASE TANKYRASE"/>
    <property type="match status" value="1"/>
</dbReference>
<reference evidence="4" key="1">
    <citation type="submission" date="2021-02" db="EMBL/GenBank/DDBJ databases">
        <authorList>
            <person name="Nowell W R."/>
        </authorList>
    </citation>
    <scope>NUCLEOTIDE SEQUENCE</scope>
</reference>
<dbReference type="EMBL" id="CAJOBC010009760">
    <property type="protein sequence ID" value="CAF3995802.1"/>
    <property type="molecule type" value="Genomic_DNA"/>
</dbReference>
<protein>
    <submittedName>
        <fullName evidence="4">Uncharacterized protein</fullName>
    </submittedName>
</protein>
<dbReference type="PROSITE" id="PS50297">
    <property type="entry name" value="ANK_REP_REGION"/>
    <property type="match status" value="1"/>
</dbReference>